<evidence type="ECO:0000313" key="3">
    <source>
        <dbReference type="EMBL" id="GAG31829.1"/>
    </source>
</evidence>
<dbReference type="PANTHER" id="PTHR43491">
    <property type="entry name" value="UDP-N-ACETYL-D-MANNOSAMINE DEHYDROGENASE"/>
    <property type="match status" value="1"/>
</dbReference>
<feature type="non-terminal residue" evidence="3">
    <location>
        <position position="149"/>
    </location>
</feature>
<reference evidence="3" key="1">
    <citation type="journal article" date="2014" name="Front. Microbiol.">
        <title>High frequency of phylogenetically diverse reductive dehalogenase-homologous genes in deep subseafloor sedimentary metagenomes.</title>
        <authorList>
            <person name="Kawai M."/>
            <person name="Futagami T."/>
            <person name="Toyoda A."/>
            <person name="Takaki Y."/>
            <person name="Nishi S."/>
            <person name="Hori S."/>
            <person name="Arai W."/>
            <person name="Tsubouchi T."/>
            <person name="Morono Y."/>
            <person name="Uchiyama I."/>
            <person name="Ito T."/>
            <person name="Fujiyama A."/>
            <person name="Inagaki F."/>
            <person name="Takami H."/>
        </authorList>
    </citation>
    <scope>NUCLEOTIDE SEQUENCE</scope>
    <source>
        <strain evidence="3">Expedition CK06-06</strain>
    </source>
</reference>
<dbReference type="InterPro" id="IPR017476">
    <property type="entry name" value="UDP-Glc/GDP-Man"/>
</dbReference>
<dbReference type="GO" id="GO:0016616">
    <property type="term" value="F:oxidoreductase activity, acting on the CH-OH group of donors, NAD or NADP as acceptor"/>
    <property type="evidence" value="ECO:0007669"/>
    <property type="project" value="InterPro"/>
</dbReference>
<accession>X0WLG7</accession>
<dbReference type="InterPro" id="IPR028359">
    <property type="entry name" value="UDP_ManNAc/GlcNAc_DH"/>
</dbReference>
<dbReference type="SUPFAM" id="SSF51735">
    <property type="entry name" value="NAD(P)-binding Rossmann-fold domains"/>
    <property type="match status" value="1"/>
</dbReference>
<evidence type="ECO:0000256" key="1">
    <source>
        <dbReference type="ARBA" id="ARBA00006601"/>
    </source>
</evidence>
<organism evidence="3">
    <name type="scientific">marine sediment metagenome</name>
    <dbReference type="NCBI Taxonomy" id="412755"/>
    <lineage>
        <taxon>unclassified sequences</taxon>
        <taxon>metagenomes</taxon>
        <taxon>ecological metagenomes</taxon>
    </lineage>
</organism>
<dbReference type="PIRSF" id="PIRSF000124">
    <property type="entry name" value="UDPglc_GDPman_dh"/>
    <property type="match status" value="1"/>
</dbReference>
<dbReference type="GO" id="GO:0000271">
    <property type="term" value="P:polysaccharide biosynthetic process"/>
    <property type="evidence" value="ECO:0007669"/>
    <property type="project" value="InterPro"/>
</dbReference>
<proteinExistence type="inferred from homology"/>
<comment type="caution">
    <text evidence="3">The sequence shown here is derived from an EMBL/GenBank/DDBJ whole genome shotgun (WGS) entry which is preliminary data.</text>
</comment>
<dbReference type="InterPro" id="IPR001732">
    <property type="entry name" value="UDP-Glc/GDP-Man_DH_N"/>
</dbReference>
<protein>
    <recommendedName>
        <fullName evidence="2">UDP-glucose/GDP-mannose dehydrogenase N-terminal domain-containing protein</fullName>
    </recommendedName>
</protein>
<dbReference type="Pfam" id="PF03721">
    <property type="entry name" value="UDPG_MGDP_dh_N"/>
    <property type="match status" value="1"/>
</dbReference>
<dbReference type="GO" id="GO:0016628">
    <property type="term" value="F:oxidoreductase activity, acting on the CH-CH group of donors, NAD or NADP as acceptor"/>
    <property type="evidence" value="ECO:0007669"/>
    <property type="project" value="InterPro"/>
</dbReference>
<dbReference type="PANTHER" id="PTHR43491:SF2">
    <property type="entry name" value="UDP-N-ACETYL-D-MANNOSAMINE DEHYDROGENASE"/>
    <property type="match status" value="1"/>
</dbReference>
<feature type="domain" description="UDP-glucose/GDP-mannose dehydrogenase N-terminal" evidence="2">
    <location>
        <begin position="16"/>
        <end position="147"/>
    </location>
</feature>
<comment type="similarity">
    <text evidence="1">Belongs to the UDP-glucose/GDP-mannose dehydrogenase family.</text>
</comment>
<gene>
    <name evidence="3" type="ORF">S01H1_68399</name>
</gene>
<dbReference type="EMBL" id="BARS01045362">
    <property type="protein sequence ID" value="GAG31829.1"/>
    <property type="molecule type" value="Genomic_DNA"/>
</dbReference>
<dbReference type="PIRSF" id="PIRSF500136">
    <property type="entry name" value="UDP_ManNAc_DH"/>
    <property type="match status" value="1"/>
</dbReference>
<dbReference type="InterPro" id="IPR036291">
    <property type="entry name" value="NAD(P)-bd_dom_sf"/>
</dbReference>
<sequence length="149" mass="15728">MTLSDLGKKIESREAKLAVIGLGYVGLPVACMFARAGFQVTGLDIKLELISKINAGISPIEGEEPGLSELLGEVVGSGHFYATDDYKELSLADIVLIDVETPVDHDHKPNYSALISACQSMGRVLKSGALVIVESTIAPGTSDHIVSTM</sequence>
<dbReference type="GO" id="GO:0051287">
    <property type="term" value="F:NAD binding"/>
    <property type="evidence" value="ECO:0007669"/>
    <property type="project" value="InterPro"/>
</dbReference>
<dbReference type="Gene3D" id="3.40.50.720">
    <property type="entry name" value="NAD(P)-binding Rossmann-like Domain"/>
    <property type="match status" value="1"/>
</dbReference>
<name>X0WLG7_9ZZZZ</name>
<evidence type="ECO:0000259" key="2">
    <source>
        <dbReference type="Pfam" id="PF03721"/>
    </source>
</evidence>
<dbReference type="AlphaFoldDB" id="X0WLG7"/>